<comment type="caution">
    <text evidence="2">The sequence shown here is derived from an EMBL/GenBank/DDBJ whole genome shotgun (WGS) entry which is preliminary data.</text>
</comment>
<accession>A0A372FZ63</accession>
<feature type="compositionally biased region" description="Low complexity" evidence="1">
    <location>
        <begin position="218"/>
        <end position="238"/>
    </location>
</feature>
<sequence length="358" mass="36978">MSTGEFSGVDLDLLADYLGGALDGTPEQAEVARLVDQDPDWARAHARLAPAVDEVRDELVDWGAPPVEMPPAVSDRILAALRDADLPMAVPSVGVPEEDVGSSGDTDDAATTDTDDHSTTMPSPVPAQPLGGTRRPGGSTRPERGVPSHPGRRRRRWARLAGPVALAAAAVVGLGALQLSRPQQGDDSTAGTALSDRGTSPAMPHAYPEGSAEQAPQANSPDRAAASAPAPFRIASPPLRTGSDYTPESLTGPTVMKDPGSGAEPTHSTESDNRPAVPGELGRLGDQAALSACLAEIGVEHGDQPLVFDVVDYARFGGLPALVVRFTDASGDQWAWVSGPECGIPGSGSDTRFRSQVG</sequence>
<evidence type="ECO:0000256" key="1">
    <source>
        <dbReference type="SAM" id="MobiDB-lite"/>
    </source>
</evidence>
<feature type="region of interest" description="Disordered" evidence="1">
    <location>
        <begin position="181"/>
        <end position="281"/>
    </location>
</feature>
<gene>
    <name evidence="2" type="ORF">D0Q02_12950</name>
</gene>
<keyword evidence="3" id="KW-1185">Reference proteome</keyword>
<protein>
    <submittedName>
        <fullName evidence="2">Uncharacterized protein</fullName>
    </submittedName>
</protein>
<dbReference type="OrthoDB" id="3404896at2"/>
<feature type="compositionally biased region" description="Acidic residues" evidence="1">
    <location>
        <begin position="96"/>
        <end position="110"/>
    </location>
</feature>
<feature type="compositionally biased region" description="Low complexity" evidence="1">
    <location>
        <begin position="131"/>
        <end position="140"/>
    </location>
</feature>
<dbReference type="AlphaFoldDB" id="A0A372FZ63"/>
<feature type="region of interest" description="Disordered" evidence="1">
    <location>
        <begin position="91"/>
        <end position="155"/>
    </location>
</feature>
<name>A0A372FZ63_9ACTN</name>
<evidence type="ECO:0000313" key="2">
    <source>
        <dbReference type="EMBL" id="RFS46062.1"/>
    </source>
</evidence>
<dbReference type="EMBL" id="QVFU01000011">
    <property type="protein sequence ID" value="RFS46062.1"/>
    <property type="molecule type" value="Genomic_DNA"/>
</dbReference>
<feature type="compositionally biased region" description="Polar residues" evidence="1">
    <location>
        <begin position="243"/>
        <end position="252"/>
    </location>
</feature>
<dbReference type="RefSeq" id="WP_117228230.1">
    <property type="nucleotide sequence ID" value="NZ_CP061725.1"/>
</dbReference>
<feature type="compositionally biased region" description="Polar residues" evidence="1">
    <location>
        <begin position="181"/>
        <end position="192"/>
    </location>
</feature>
<reference evidence="2 3" key="1">
    <citation type="submission" date="2018-08" db="EMBL/GenBank/DDBJ databases">
        <title>Verrucosispora craniellae sp. nov., isolated from a marine sponge in the South China Sea.</title>
        <authorList>
            <person name="Li L."/>
            <person name="Lin H.W."/>
        </authorList>
    </citation>
    <scope>NUCLEOTIDE SEQUENCE [LARGE SCALE GENOMIC DNA]</scope>
    <source>
        <strain evidence="2 3">LHW63014</strain>
    </source>
</reference>
<proteinExistence type="predicted"/>
<dbReference type="Proteomes" id="UP000262621">
    <property type="component" value="Unassembled WGS sequence"/>
</dbReference>
<organism evidence="2 3">
    <name type="scientific">Micromonospora craniellae</name>
    <dbReference type="NCBI Taxonomy" id="2294034"/>
    <lineage>
        <taxon>Bacteria</taxon>
        <taxon>Bacillati</taxon>
        <taxon>Actinomycetota</taxon>
        <taxon>Actinomycetes</taxon>
        <taxon>Micromonosporales</taxon>
        <taxon>Micromonosporaceae</taxon>
        <taxon>Micromonospora</taxon>
    </lineage>
</organism>
<evidence type="ECO:0000313" key="3">
    <source>
        <dbReference type="Proteomes" id="UP000262621"/>
    </source>
</evidence>